<evidence type="ECO:0000259" key="6">
    <source>
        <dbReference type="PROSITE" id="PS51292"/>
    </source>
</evidence>
<keyword evidence="8" id="KW-1185">Reference proteome</keyword>
<sequence>MAAVSEATHASWQWPDDITPEAPSEEPTPVPPSGTFKNEEPETTEEIPKQEEHAGEQDKTTPPPKQRHYKPRQCRICLEEVLPTFETPTEGISAFLNPSPKVTYTSSDPESGRLIRPCKCRGSQAYVHEGCLQHWRHADPRYGQRNFWECPTCQFRYRLERMKWSRIISSTLAQIGLTIFIMFATVFLLGFVADPIINMYFEPAATITSVATGGGIGQLDFEDELEGYADWVIHFMKGLTSIGVLGFVKVMWAMSPLSYWHMRQGGVLFGGGGGQRVGRVRVGVNGRDRAENTFWLIVIVGIVTFLAGVWTWVRRWSRATLEKAGERVADVHGADAEDDEDEETDTSQPSPASNAQTEGALPNDSESESRKTQ</sequence>
<organism evidence="7 8">
    <name type="scientific">Lachnellula suecica</name>
    <dbReference type="NCBI Taxonomy" id="602035"/>
    <lineage>
        <taxon>Eukaryota</taxon>
        <taxon>Fungi</taxon>
        <taxon>Dikarya</taxon>
        <taxon>Ascomycota</taxon>
        <taxon>Pezizomycotina</taxon>
        <taxon>Leotiomycetes</taxon>
        <taxon>Helotiales</taxon>
        <taxon>Lachnaceae</taxon>
        <taxon>Lachnellula</taxon>
    </lineage>
</organism>
<keyword evidence="5" id="KW-0472">Membrane</keyword>
<dbReference type="InterPro" id="IPR011016">
    <property type="entry name" value="Znf_RING-CH"/>
</dbReference>
<dbReference type="PANTHER" id="PTHR46347:SF1">
    <property type="entry name" value="RING_FYVE_PHD ZINC FINGER SUPERFAMILY PROTEIN"/>
    <property type="match status" value="1"/>
</dbReference>
<dbReference type="CDD" id="cd16495">
    <property type="entry name" value="RING_CH-C4HC3_MARCH"/>
    <property type="match status" value="1"/>
</dbReference>
<feature type="region of interest" description="Disordered" evidence="4">
    <location>
        <begin position="1"/>
        <end position="70"/>
    </location>
</feature>
<dbReference type="PROSITE" id="PS51292">
    <property type="entry name" value="ZF_RING_CH"/>
    <property type="match status" value="1"/>
</dbReference>
<dbReference type="GO" id="GO:0008270">
    <property type="term" value="F:zinc ion binding"/>
    <property type="evidence" value="ECO:0007669"/>
    <property type="project" value="UniProtKB-KW"/>
</dbReference>
<feature type="compositionally biased region" description="Basic and acidic residues" evidence="4">
    <location>
        <begin position="46"/>
        <end position="59"/>
    </location>
</feature>
<dbReference type="SMART" id="SM00744">
    <property type="entry name" value="RINGv"/>
    <property type="match status" value="1"/>
</dbReference>
<evidence type="ECO:0000313" key="8">
    <source>
        <dbReference type="Proteomes" id="UP000469558"/>
    </source>
</evidence>
<dbReference type="Pfam" id="PF12906">
    <property type="entry name" value="RINGv"/>
    <property type="match status" value="1"/>
</dbReference>
<evidence type="ECO:0000256" key="4">
    <source>
        <dbReference type="SAM" id="MobiDB-lite"/>
    </source>
</evidence>
<dbReference type="EMBL" id="QGMK01001041">
    <property type="protein sequence ID" value="TVY73576.1"/>
    <property type="molecule type" value="Genomic_DNA"/>
</dbReference>
<evidence type="ECO:0000256" key="5">
    <source>
        <dbReference type="SAM" id="Phobius"/>
    </source>
</evidence>
<keyword evidence="5" id="KW-1133">Transmembrane helix</keyword>
<keyword evidence="1" id="KW-0479">Metal-binding</keyword>
<feature type="transmembrane region" description="Helical" evidence="5">
    <location>
        <begin position="231"/>
        <end position="252"/>
    </location>
</feature>
<evidence type="ECO:0000256" key="3">
    <source>
        <dbReference type="ARBA" id="ARBA00022833"/>
    </source>
</evidence>
<keyword evidence="2" id="KW-0863">Zinc-finger</keyword>
<dbReference type="Gene3D" id="3.30.40.10">
    <property type="entry name" value="Zinc/RING finger domain, C3HC4 (zinc finger)"/>
    <property type="match status" value="1"/>
</dbReference>
<gene>
    <name evidence="7" type="ORF">LSUE1_G004081</name>
</gene>
<evidence type="ECO:0000256" key="2">
    <source>
        <dbReference type="ARBA" id="ARBA00022771"/>
    </source>
</evidence>
<dbReference type="SUPFAM" id="SSF57850">
    <property type="entry name" value="RING/U-box"/>
    <property type="match status" value="1"/>
</dbReference>
<evidence type="ECO:0000256" key="1">
    <source>
        <dbReference type="ARBA" id="ARBA00022723"/>
    </source>
</evidence>
<dbReference type="PANTHER" id="PTHR46347">
    <property type="entry name" value="RING/FYVE/PHD ZINC FINGER SUPERFAMILY PROTEIN"/>
    <property type="match status" value="1"/>
</dbReference>
<feature type="compositionally biased region" description="Basic and acidic residues" evidence="4">
    <location>
        <begin position="326"/>
        <end position="335"/>
    </location>
</feature>
<feature type="transmembrane region" description="Helical" evidence="5">
    <location>
        <begin position="167"/>
        <end position="193"/>
    </location>
</feature>
<protein>
    <recommendedName>
        <fullName evidence="6">RING-CH-type domain-containing protein</fullName>
    </recommendedName>
</protein>
<feature type="compositionally biased region" description="Polar residues" evidence="4">
    <location>
        <begin position="347"/>
        <end position="357"/>
    </location>
</feature>
<feature type="region of interest" description="Disordered" evidence="4">
    <location>
        <begin position="326"/>
        <end position="373"/>
    </location>
</feature>
<feature type="domain" description="RING-CH-type" evidence="6">
    <location>
        <begin position="66"/>
        <end position="160"/>
    </location>
</feature>
<feature type="compositionally biased region" description="Acidic residues" evidence="4">
    <location>
        <begin position="336"/>
        <end position="345"/>
    </location>
</feature>
<keyword evidence="3" id="KW-0862">Zinc</keyword>
<dbReference type="OrthoDB" id="264354at2759"/>
<comment type="caution">
    <text evidence="7">The sequence shown here is derived from an EMBL/GenBank/DDBJ whole genome shotgun (WGS) entry which is preliminary data.</text>
</comment>
<feature type="transmembrane region" description="Helical" evidence="5">
    <location>
        <begin position="294"/>
        <end position="313"/>
    </location>
</feature>
<dbReference type="Proteomes" id="UP000469558">
    <property type="component" value="Unassembled WGS sequence"/>
</dbReference>
<dbReference type="AlphaFoldDB" id="A0A8T9C7Z6"/>
<accession>A0A8T9C7Z6</accession>
<proteinExistence type="predicted"/>
<reference evidence="7 8" key="1">
    <citation type="submission" date="2018-05" db="EMBL/GenBank/DDBJ databases">
        <title>Genome sequencing and assembly of the regulated plant pathogen Lachnellula willkommii and related sister species for the development of diagnostic species identification markers.</title>
        <authorList>
            <person name="Giroux E."/>
            <person name="Bilodeau G."/>
        </authorList>
    </citation>
    <scope>NUCLEOTIDE SEQUENCE [LARGE SCALE GENOMIC DNA]</scope>
    <source>
        <strain evidence="7 8">CBS 268.59</strain>
    </source>
</reference>
<keyword evidence="5" id="KW-0812">Transmembrane</keyword>
<dbReference type="InterPro" id="IPR013083">
    <property type="entry name" value="Znf_RING/FYVE/PHD"/>
</dbReference>
<name>A0A8T9C7Z6_9HELO</name>
<evidence type="ECO:0000313" key="7">
    <source>
        <dbReference type="EMBL" id="TVY73576.1"/>
    </source>
</evidence>